<reference evidence="2 3" key="1">
    <citation type="journal article" date="2013" name="Genome Announc.">
        <title>Draft Genome Sequence of 'Candidatus Halobonum tyrrellensis' Strain G22, Isolated from the Hypersaline Waters of Lake Tyrrell, Australia.</title>
        <authorList>
            <person name="Ugalde J.A."/>
            <person name="Narasingarao P."/>
            <person name="Kuo S."/>
            <person name="Podell S."/>
            <person name="Allen E.E."/>
        </authorList>
    </citation>
    <scope>NUCLEOTIDE SEQUENCE [LARGE SCALE GENOMIC DNA]</scope>
    <source>
        <strain evidence="2 3">G22</strain>
    </source>
</reference>
<protein>
    <submittedName>
        <fullName evidence="2">Uncharacterized protein</fullName>
    </submittedName>
</protein>
<sequence>MSLPVGLLPVFAFVLTVGVSVPATLGAHLALRAGGSFGSALRGALVEAGLLYLVGVGVIHFVAGGGSLWGGTTMLVVVGLAAAVVLVALPLAVGRWVVGRVRNLGPDEALRFAAYGWPVAAAAVFGVFVAPAGPGPAGGHLLSLGGPTTCLAGFCGVPVSLAAAAALELLVALVGPGVVGAAVHASVARTRRAARS</sequence>
<evidence type="ECO:0000313" key="3">
    <source>
        <dbReference type="Proteomes" id="UP000017840"/>
    </source>
</evidence>
<feature type="transmembrane region" description="Helical" evidence="1">
    <location>
        <begin position="151"/>
        <end position="183"/>
    </location>
</feature>
<name>V4HJ59_9EURY</name>
<accession>V4HJ59</accession>
<organism evidence="2 3">
    <name type="scientific">Candidatus Halobonum tyrrellensis G22</name>
    <dbReference type="NCBI Taxonomy" id="1324957"/>
    <lineage>
        <taxon>Archaea</taxon>
        <taxon>Methanobacteriati</taxon>
        <taxon>Methanobacteriota</taxon>
        <taxon>Stenosarchaea group</taxon>
        <taxon>Halobacteria</taxon>
        <taxon>Halobacteriales</taxon>
        <taxon>Haloferacaceae</taxon>
        <taxon>Candidatus Halobonum</taxon>
    </lineage>
</organism>
<dbReference type="Proteomes" id="UP000017840">
    <property type="component" value="Unassembled WGS sequence"/>
</dbReference>
<dbReference type="STRING" id="1324957.K933_11601"/>
<dbReference type="OrthoDB" id="293703at2157"/>
<keyword evidence="1" id="KW-0472">Membrane</keyword>
<keyword evidence="1" id="KW-0812">Transmembrane</keyword>
<keyword evidence="3" id="KW-1185">Reference proteome</keyword>
<dbReference type="eggNOG" id="ENOG502N5C7">
    <property type="taxonomic scope" value="Archaea"/>
</dbReference>
<feature type="transmembrane region" description="Helical" evidence="1">
    <location>
        <begin position="110"/>
        <end position="131"/>
    </location>
</feature>
<evidence type="ECO:0000313" key="2">
    <source>
        <dbReference type="EMBL" id="ESP87959.1"/>
    </source>
</evidence>
<keyword evidence="1" id="KW-1133">Transmembrane helix</keyword>
<feature type="transmembrane region" description="Helical" evidence="1">
    <location>
        <begin position="43"/>
        <end position="63"/>
    </location>
</feature>
<proteinExistence type="predicted"/>
<evidence type="ECO:0000256" key="1">
    <source>
        <dbReference type="SAM" id="Phobius"/>
    </source>
</evidence>
<dbReference type="AlphaFoldDB" id="V4HJ59"/>
<gene>
    <name evidence="2" type="ORF">K933_11601</name>
</gene>
<dbReference type="EMBL" id="ASGZ01000037">
    <property type="protein sequence ID" value="ESP87959.1"/>
    <property type="molecule type" value="Genomic_DNA"/>
</dbReference>
<dbReference type="RefSeq" id="WP_023394900.1">
    <property type="nucleotide sequence ID" value="NZ_ASGZ01000037.1"/>
</dbReference>
<feature type="transmembrane region" description="Helical" evidence="1">
    <location>
        <begin position="75"/>
        <end position="98"/>
    </location>
</feature>
<feature type="transmembrane region" description="Helical" evidence="1">
    <location>
        <begin position="6"/>
        <end position="31"/>
    </location>
</feature>
<comment type="caution">
    <text evidence="2">The sequence shown here is derived from an EMBL/GenBank/DDBJ whole genome shotgun (WGS) entry which is preliminary data.</text>
</comment>